<reference evidence="6 7" key="1">
    <citation type="submission" date="2017-03" db="EMBL/GenBank/DDBJ databases">
        <authorList>
            <person name="Afonso C.L."/>
            <person name="Miller P.J."/>
            <person name="Scott M.A."/>
            <person name="Spackman E."/>
            <person name="Goraichik I."/>
            <person name="Dimitrov K.M."/>
            <person name="Suarez D.L."/>
            <person name="Swayne D.E."/>
        </authorList>
    </citation>
    <scope>NUCLEOTIDE SEQUENCE [LARGE SCALE GENOMIC DNA]</scope>
    <source>
        <strain evidence="6 7">CECT 7066</strain>
    </source>
</reference>
<proteinExistence type="predicted"/>
<dbReference type="NCBIfam" id="TIGR03571">
    <property type="entry name" value="lucif_BA3436"/>
    <property type="match status" value="1"/>
</dbReference>
<keyword evidence="7" id="KW-1185">Reference proteome</keyword>
<evidence type="ECO:0000256" key="2">
    <source>
        <dbReference type="ARBA" id="ARBA00022643"/>
    </source>
</evidence>
<dbReference type="GO" id="GO:0047646">
    <property type="term" value="F:alkanal monooxygenase (FMN-linked) activity"/>
    <property type="evidence" value="ECO:0007669"/>
    <property type="project" value="UniProtKB-EC"/>
</dbReference>
<keyword evidence="2" id="KW-0288">FMN</keyword>
<protein>
    <submittedName>
        <fullName evidence="6">Alkanal monooxygenase alpha chain</fullName>
        <ecNumber evidence="6">1.14.14.3</ecNumber>
    </submittedName>
</protein>
<evidence type="ECO:0000259" key="5">
    <source>
        <dbReference type="Pfam" id="PF00296"/>
    </source>
</evidence>
<organism evidence="6 7">
    <name type="scientific">Palleronia marisminoris</name>
    <dbReference type="NCBI Taxonomy" id="315423"/>
    <lineage>
        <taxon>Bacteria</taxon>
        <taxon>Pseudomonadati</taxon>
        <taxon>Pseudomonadota</taxon>
        <taxon>Alphaproteobacteria</taxon>
        <taxon>Rhodobacterales</taxon>
        <taxon>Roseobacteraceae</taxon>
        <taxon>Palleronia</taxon>
    </lineage>
</organism>
<dbReference type="OrthoDB" id="7239898at2"/>
<evidence type="ECO:0000256" key="1">
    <source>
        <dbReference type="ARBA" id="ARBA00022630"/>
    </source>
</evidence>
<dbReference type="AlphaFoldDB" id="A0A1Y5TWF0"/>
<evidence type="ECO:0000256" key="4">
    <source>
        <dbReference type="ARBA" id="ARBA00023033"/>
    </source>
</evidence>
<keyword evidence="4 6" id="KW-0503">Monooxygenase</keyword>
<accession>A0A1Y5TWF0</accession>
<dbReference type="Proteomes" id="UP000193870">
    <property type="component" value="Unassembled WGS sequence"/>
</dbReference>
<dbReference type="InterPro" id="IPR051260">
    <property type="entry name" value="Diverse_substr_monoxygenases"/>
</dbReference>
<evidence type="ECO:0000256" key="3">
    <source>
        <dbReference type="ARBA" id="ARBA00023002"/>
    </source>
</evidence>
<dbReference type="STRING" id="315423.SAMN04488020_1236"/>
<dbReference type="EC" id="1.14.14.3" evidence="6"/>
<dbReference type="Gene3D" id="3.20.20.30">
    <property type="entry name" value="Luciferase-like domain"/>
    <property type="match status" value="1"/>
</dbReference>
<evidence type="ECO:0000313" key="7">
    <source>
        <dbReference type="Proteomes" id="UP000193870"/>
    </source>
</evidence>
<dbReference type="Pfam" id="PF00296">
    <property type="entry name" value="Bac_luciferase"/>
    <property type="match status" value="1"/>
</dbReference>
<evidence type="ECO:0000313" key="6">
    <source>
        <dbReference type="EMBL" id="SLN71970.1"/>
    </source>
</evidence>
<keyword evidence="3 6" id="KW-0560">Oxidoreductase</keyword>
<gene>
    <name evidence="6" type="primary">luxA_3</name>
    <name evidence="6" type="ORF">PAM7066_03704</name>
</gene>
<dbReference type="PANTHER" id="PTHR30011:SF16">
    <property type="entry name" value="C2H2 FINGER DOMAIN TRANSCRIPTION FACTOR (EUROFUNG)-RELATED"/>
    <property type="match status" value="1"/>
</dbReference>
<dbReference type="InterPro" id="IPR036661">
    <property type="entry name" value="Luciferase-like_sf"/>
</dbReference>
<sequence length="338" mass="35942">MDNALSGDRFAGAALPGHDTFDRVFVPGRTTLGLFFPIEAFKGLVPTLKDQASLAQMAESLGFTALWARDVPLLDPNFGDVGQIHDPWVWLAAMATHTSQIALATGAAVITLRHPLESAKAAASVDLLSGGRVLLGVASGDRPVEFPAYGRDHATRGADFRETLGFLRRALGESFPDISSPLGRMRGVDLLPKPVRGRLPILITGRSQQPLDWVAAHTDAWLTYPRPPAAHRKAMQEWRTAADLAGVATPPVAQSLYIDLAEDPGAQPTPIHLGYRLGRQALTDLLLGLAETGVGHVALNLRFASRDARDVVEEIGTHVIPGFDGVGAPLPGPAVVAP</sequence>
<dbReference type="InterPro" id="IPR020020">
    <property type="entry name" value="Luciferase-type_oxidoreductase"/>
</dbReference>
<dbReference type="RefSeq" id="WP_085855642.1">
    <property type="nucleotide sequence ID" value="NZ_FOPF01000023.1"/>
</dbReference>
<keyword evidence="1" id="KW-0285">Flavoprotein</keyword>
<dbReference type="InterPro" id="IPR011251">
    <property type="entry name" value="Luciferase-like_dom"/>
</dbReference>
<feature type="domain" description="Luciferase-like" evidence="5">
    <location>
        <begin position="46"/>
        <end position="256"/>
    </location>
</feature>
<dbReference type="SUPFAM" id="SSF51679">
    <property type="entry name" value="Bacterial luciferase-like"/>
    <property type="match status" value="1"/>
</dbReference>
<dbReference type="PANTHER" id="PTHR30011">
    <property type="entry name" value="ALKANESULFONATE MONOOXYGENASE-RELATED"/>
    <property type="match status" value="1"/>
</dbReference>
<dbReference type="EMBL" id="FWFV01000021">
    <property type="protein sequence ID" value="SLN71970.1"/>
    <property type="molecule type" value="Genomic_DNA"/>
</dbReference>
<name>A0A1Y5TWF0_9RHOB</name>